<keyword evidence="1" id="KW-0732">Signal</keyword>
<name>A0A4R6WL48_9PROT</name>
<keyword evidence="3" id="KW-1185">Reference proteome</keyword>
<protein>
    <submittedName>
        <fullName evidence="2">Uncharacterized protein</fullName>
    </submittedName>
</protein>
<comment type="caution">
    <text evidence="2">The sequence shown here is derived from an EMBL/GenBank/DDBJ whole genome shotgun (WGS) entry which is preliminary data.</text>
</comment>
<feature type="chain" id="PRO_5020662106" evidence="1">
    <location>
        <begin position="25"/>
        <end position="203"/>
    </location>
</feature>
<dbReference type="Proteomes" id="UP000295783">
    <property type="component" value="Unassembled WGS sequence"/>
</dbReference>
<gene>
    <name evidence="2" type="ORF">A8950_2493</name>
</gene>
<accession>A0A4R6WL48</accession>
<reference evidence="2 3" key="1">
    <citation type="submission" date="2019-03" db="EMBL/GenBank/DDBJ databases">
        <title>Genomic Encyclopedia of Type Strains, Phase III (KMG-III): the genomes of soil and plant-associated and newly described type strains.</title>
        <authorList>
            <person name="Whitman W."/>
        </authorList>
    </citation>
    <scope>NUCLEOTIDE SEQUENCE [LARGE SCALE GENOMIC DNA]</scope>
    <source>
        <strain evidence="2 3">CGMCC 1.7660</strain>
    </source>
</reference>
<organism evidence="2 3">
    <name type="scientific">Dongia mobilis</name>
    <dbReference type="NCBI Taxonomy" id="578943"/>
    <lineage>
        <taxon>Bacteria</taxon>
        <taxon>Pseudomonadati</taxon>
        <taxon>Pseudomonadota</taxon>
        <taxon>Alphaproteobacteria</taxon>
        <taxon>Rhodospirillales</taxon>
        <taxon>Dongiaceae</taxon>
        <taxon>Dongia</taxon>
    </lineage>
</organism>
<dbReference type="EMBL" id="SNYW01000009">
    <property type="protein sequence ID" value="TDQ81425.1"/>
    <property type="molecule type" value="Genomic_DNA"/>
</dbReference>
<sequence length="203" mass="22361">MQPAARFLTLLTLLVMTGLAPAHAQSTLPISPSIISPDVIAEMRERIIQPVTILSVRAANEARTGLDQAKIDEMDGSWRAEAESDDQPLIAEILSSPLSNYLLYIQAGSAGLYTEIFVMDQYGLNVGQSSVTSDFWQGDEAKYQKTFLVGPDAVFIDEAEFHEGTKTWRTQVNLTIVDPDSKESIGAVTIEFNLTELQRRLQG</sequence>
<evidence type="ECO:0000313" key="3">
    <source>
        <dbReference type="Proteomes" id="UP000295783"/>
    </source>
</evidence>
<evidence type="ECO:0000313" key="2">
    <source>
        <dbReference type="EMBL" id="TDQ81425.1"/>
    </source>
</evidence>
<proteinExistence type="predicted"/>
<dbReference type="RefSeq" id="WP_208109847.1">
    <property type="nucleotide sequence ID" value="NZ_SNYW01000009.1"/>
</dbReference>
<evidence type="ECO:0000256" key="1">
    <source>
        <dbReference type="SAM" id="SignalP"/>
    </source>
</evidence>
<feature type="signal peptide" evidence="1">
    <location>
        <begin position="1"/>
        <end position="24"/>
    </location>
</feature>
<dbReference type="AlphaFoldDB" id="A0A4R6WL48"/>